<evidence type="ECO:0000256" key="2">
    <source>
        <dbReference type="ARBA" id="ARBA00023274"/>
    </source>
</evidence>
<evidence type="ECO:0000256" key="5">
    <source>
        <dbReference type="RuleBase" id="RU003919"/>
    </source>
</evidence>
<name>A0AB39V300_9FUSO</name>
<dbReference type="NCBIfam" id="TIGR00952">
    <property type="entry name" value="S15_bact"/>
    <property type="match status" value="1"/>
</dbReference>
<proteinExistence type="inferred from homology"/>
<organism evidence="7">
    <name type="scientific">Leptotrichia alba</name>
    <dbReference type="NCBI Taxonomy" id="3239304"/>
    <lineage>
        <taxon>Bacteria</taxon>
        <taxon>Fusobacteriati</taxon>
        <taxon>Fusobacteriota</taxon>
        <taxon>Fusobacteriia</taxon>
        <taxon>Fusobacteriales</taxon>
        <taxon>Leptotrichiaceae</taxon>
        <taxon>Leptotrichia</taxon>
    </lineage>
</organism>
<dbReference type="GO" id="GO:0003735">
    <property type="term" value="F:structural constituent of ribosome"/>
    <property type="evidence" value="ECO:0007669"/>
    <property type="project" value="InterPro"/>
</dbReference>
<dbReference type="InterPro" id="IPR009068">
    <property type="entry name" value="uS15_NS1_RNA-bd_sf"/>
</dbReference>
<gene>
    <name evidence="4 7" type="primary">rpsO</name>
    <name evidence="7" type="ORF">AB8B28_08475</name>
</gene>
<keyword evidence="4 6" id="KW-0699">rRNA-binding</keyword>
<dbReference type="GO" id="GO:0019843">
    <property type="term" value="F:rRNA binding"/>
    <property type="evidence" value="ECO:0007669"/>
    <property type="project" value="UniProtKB-UniRule"/>
</dbReference>
<keyword evidence="1 4" id="KW-0689">Ribosomal protein</keyword>
<dbReference type="InterPro" id="IPR000589">
    <property type="entry name" value="Ribosomal_uS15"/>
</dbReference>
<evidence type="ECO:0000313" key="7">
    <source>
        <dbReference type="EMBL" id="XDU61683.1"/>
    </source>
</evidence>
<comment type="similarity">
    <text evidence="4 5">Belongs to the universal ribosomal protein uS15 family.</text>
</comment>
<dbReference type="GO" id="GO:0006412">
    <property type="term" value="P:translation"/>
    <property type="evidence" value="ECO:0007669"/>
    <property type="project" value="UniProtKB-UniRule"/>
</dbReference>
<dbReference type="GO" id="GO:0022627">
    <property type="term" value="C:cytosolic small ribosomal subunit"/>
    <property type="evidence" value="ECO:0007669"/>
    <property type="project" value="TreeGrafter"/>
</dbReference>
<reference evidence="7" key="1">
    <citation type="submission" date="2024-07" db="EMBL/GenBank/DDBJ databases">
        <authorList>
            <person name="Li X.-J."/>
            <person name="Wang X."/>
        </authorList>
    </citation>
    <scope>NUCLEOTIDE SEQUENCE</scope>
    <source>
        <strain evidence="7">HSP-536</strain>
    </source>
</reference>
<dbReference type="Gene3D" id="6.10.250.3130">
    <property type="match status" value="1"/>
</dbReference>
<dbReference type="SMART" id="SM01387">
    <property type="entry name" value="Ribosomal_S15"/>
    <property type="match status" value="1"/>
</dbReference>
<dbReference type="HAMAP" id="MF_01343_B">
    <property type="entry name" value="Ribosomal_uS15_B"/>
    <property type="match status" value="1"/>
</dbReference>
<dbReference type="RefSeq" id="WP_015768944.1">
    <property type="nucleotide sequence ID" value="NZ_CP165647.1"/>
</dbReference>
<keyword evidence="4 6" id="KW-0694">RNA-binding</keyword>
<dbReference type="EMBL" id="CP165647">
    <property type="protein sequence ID" value="XDU61683.1"/>
    <property type="molecule type" value="Genomic_DNA"/>
</dbReference>
<comment type="subunit">
    <text evidence="3 4">Part of the 30S ribosomal subunit. Forms a bridge to the 50S subunit in the 70S ribosome, contacting the 23S rRNA.</text>
</comment>
<accession>A0AB39V300</accession>
<comment type="function">
    <text evidence="4">Forms an intersubunit bridge (bridge B4) with the 23S rRNA of the 50S subunit in the ribosome.</text>
</comment>
<dbReference type="PANTHER" id="PTHR23321">
    <property type="entry name" value="RIBOSOMAL PROTEIN S15, BACTERIAL AND ORGANELLAR"/>
    <property type="match status" value="1"/>
</dbReference>
<sequence>MALKPKKEIVEAFGKNAQDTGSAEVQVALLTDRISHLTAHLKVHPKDVHSRVGLLKMVGKRRRLLNYIKNRNVDDYRSLIEKLGIRK</sequence>
<dbReference type="FunFam" id="1.10.287.10:FF:000002">
    <property type="entry name" value="30S ribosomal protein S15"/>
    <property type="match status" value="1"/>
</dbReference>
<comment type="function">
    <text evidence="4 6">One of the primary rRNA binding proteins, it binds directly to 16S rRNA where it helps nucleate assembly of the platform of the 30S subunit by binding and bridging several RNA helices of the 16S rRNA.</text>
</comment>
<dbReference type="Pfam" id="PF00312">
    <property type="entry name" value="Ribosomal_S15"/>
    <property type="match status" value="1"/>
</dbReference>
<evidence type="ECO:0000256" key="1">
    <source>
        <dbReference type="ARBA" id="ARBA00022980"/>
    </source>
</evidence>
<dbReference type="CDD" id="cd00353">
    <property type="entry name" value="Ribosomal_S15p_S13e"/>
    <property type="match status" value="1"/>
</dbReference>
<keyword evidence="2 4" id="KW-0687">Ribonucleoprotein</keyword>
<dbReference type="PANTHER" id="PTHR23321:SF26">
    <property type="entry name" value="SMALL RIBOSOMAL SUBUNIT PROTEIN US15M"/>
    <property type="match status" value="1"/>
</dbReference>
<evidence type="ECO:0000256" key="6">
    <source>
        <dbReference type="RuleBase" id="RU004524"/>
    </source>
</evidence>
<dbReference type="Gene3D" id="1.10.287.10">
    <property type="entry name" value="S15/NS1, RNA-binding"/>
    <property type="match status" value="1"/>
</dbReference>
<dbReference type="InterPro" id="IPR005290">
    <property type="entry name" value="Ribosomal_uS15_bac-type"/>
</dbReference>
<dbReference type="PROSITE" id="PS00362">
    <property type="entry name" value="RIBOSOMAL_S15"/>
    <property type="match status" value="1"/>
</dbReference>
<dbReference type="KEGG" id="lala:AB8B28_08475"/>
<evidence type="ECO:0000256" key="4">
    <source>
        <dbReference type="HAMAP-Rule" id="MF_01343"/>
    </source>
</evidence>
<protein>
    <recommendedName>
        <fullName evidence="4">Small ribosomal subunit protein uS15</fullName>
    </recommendedName>
</protein>
<dbReference type="AlphaFoldDB" id="A0AB39V300"/>
<dbReference type="SUPFAM" id="SSF47060">
    <property type="entry name" value="S15/NS1 RNA-binding domain"/>
    <property type="match status" value="1"/>
</dbReference>
<evidence type="ECO:0000256" key="3">
    <source>
        <dbReference type="ARBA" id="ARBA00064542"/>
    </source>
</evidence>